<dbReference type="InterPro" id="IPR002734">
    <property type="entry name" value="RibDG_C"/>
</dbReference>
<feature type="domain" description="Bacterial bifunctional deaminase-reductase C-terminal" evidence="1">
    <location>
        <begin position="3"/>
        <end position="186"/>
    </location>
</feature>
<evidence type="ECO:0000313" key="2">
    <source>
        <dbReference type="EMBL" id="GAA3122258.1"/>
    </source>
</evidence>
<accession>A0ABP6MSJ0</accession>
<evidence type="ECO:0000313" key="3">
    <source>
        <dbReference type="Proteomes" id="UP001500320"/>
    </source>
</evidence>
<keyword evidence="3" id="KW-1185">Reference proteome</keyword>
<dbReference type="InterPro" id="IPR050765">
    <property type="entry name" value="Riboflavin_Biosynth_HTPR"/>
</dbReference>
<protein>
    <submittedName>
        <fullName evidence="2">Dihydrofolate reductase family protein</fullName>
    </submittedName>
</protein>
<gene>
    <name evidence="2" type="ORF">GCM10010466_11420</name>
</gene>
<comment type="caution">
    <text evidence="2">The sequence shown here is derived from an EMBL/GenBank/DDBJ whole genome shotgun (WGS) entry which is preliminary data.</text>
</comment>
<dbReference type="InterPro" id="IPR024072">
    <property type="entry name" value="DHFR-like_dom_sf"/>
</dbReference>
<organism evidence="2 3">
    <name type="scientific">Planomonospora alba</name>
    <dbReference type="NCBI Taxonomy" id="161354"/>
    <lineage>
        <taxon>Bacteria</taxon>
        <taxon>Bacillati</taxon>
        <taxon>Actinomycetota</taxon>
        <taxon>Actinomycetes</taxon>
        <taxon>Streptosporangiales</taxon>
        <taxon>Streptosporangiaceae</taxon>
        <taxon>Planomonospora</taxon>
    </lineage>
</organism>
<dbReference type="PANTHER" id="PTHR38011">
    <property type="entry name" value="DIHYDROFOLATE REDUCTASE FAMILY PROTEIN (AFU_ORTHOLOGUE AFUA_8G06820)"/>
    <property type="match status" value="1"/>
</dbReference>
<reference evidence="3" key="1">
    <citation type="journal article" date="2019" name="Int. J. Syst. Evol. Microbiol.">
        <title>The Global Catalogue of Microorganisms (GCM) 10K type strain sequencing project: providing services to taxonomists for standard genome sequencing and annotation.</title>
        <authorList>
            <consortium name="The Broad Institute Genomics Platform"/>
            <consortium name="The Broad Institute Genome Sequencing Center for Infectious Disease"/>
            <person name="Wu L."/>
            <person name="Ma J."/>
        </authorList>
    </citation>
    <scope>NUCLEOTIDE SEQUENCE [LARGE SCALE GENOMIC DNA]</scope>
    <source>
        <strain evidence="3">JCM 9373</strain>
    </source>
</reference>
<dbReference type="SUPFAM" id="SSF53597">
    <property type="entry name" value="Dihydrofolate reductase-like"/>
    <property type="match status" value="1"/>
</dbReference>
<evidence type="ECO:0000259" key="1">
    <source>
        <dbReference type="Pfam" id="PF01872"/>
    </source>
</evidence>
<proteinExistence type="predicted"/>
<dbReference type="Gene3D" id="3.40.430.10">
    <property type="entry name" value="Dihydrofolate Reductase, subunit A"/>
    <property type="match status" value="1"/>
</dbReference>
<dbReference type="PANTHER" id="PTHR38011:SF12">
    <property type="entry name" value="BIFUNCTIONAL DEAMINASE-REDUCTASE DOMAIN PROTEIN"/>
    <property type="match status" value="1"/>
</dbReference>
<dbReference type="RefSeq" id="WP_344856615.1">
    <property type="nucleotide sequence ID" value="NZ_BAAAUT010000007.1"/>
</dbReference>
<dbReference type="Proteomes" id="UP001500320">
    <property type="component" value="Unassembled WGS sequence"/>
</dbReference>
<sequence>MSKVIFDISMSLDGFVTASDIRPDEPMGVGGQRLHAWAMGGDERGREILARGAAGIGAVIAGRRTYDTSLPWWGADGPTGPARLPLLVVTHRVPEKVPDGGVYRFVTDGIDSALRQARQAAGGKDVTVMGGADVARQFIRADLIDEIQIHLVPVLFGGGTRLFEHLGDGHIRLEPAEVVESSEATHLRYRVIKRSP</sequence>
<dbReference type="EMBL" id="BAAAUT010000007">
    <property type="protein sequence ID" value="GAA3122258.1"/>
    <property type="molecule type" value="Genomic_DNA"/>
</dbReference>
<name>A0ABP6MSJ0_9ACTN</name>
<dbReference type="Pfam" id="PF01872">
    <property type="entry name" value="RibD_C"/>
    <property type="match status" value="1"/>
</dbReference>